<dbReference type="GO" id="GO:0000981">
    <property type="term" value="F:DNA-binding transcription factor activity, RNA polymerase II-specific"/>
    <property type="evidence" value="ECO:0007669"/>
    <property type="project" value="InterPro"/>
</dbReference>
<dbReference type="SUPFAM" id="SSF57701">
    <property type="entry name" value="Zn2/Cys6 DNA-binding domain"/>
    <property type="match status" value="1"/>
</dbReference>
<feature type="compositionally biased region" description="Polar residues" evidence="2">
    <location>
        <begin position="90"/>
        <end position="118"/>
    </location>
</feature>
<dbReference type="CDD" id="cd12148">
    <property type="entry name" value="fungal_TF_MHR"/>
    <property type="match status" value="1"/>
</dbReference>
<organism evidence="4 5">
    <name type="scientific">Plectosphaerella cucumerina</name>
    <dbReference type="NCBI Taxonomy" id="40658"/>
    <lineage>
        <taxon>Eukaryota</taxon>
        <taxon>Fungi</taxon>
        <taxon>Dikarya</taxon>
        <taxon>Ascomycota</taxon>
        <taxon>Pezizomycotina</taxon>
        <taxon>Sordariomycetes</taxon>
        <taxon>Hypocreomycetidae</taxon>
        <taxon>Glomerellales</taxon>
        <taxon>Plectosphaerellaceae</taxon>
        <taxon>Plectosphaerella</taxon>
    </lineage>
</organism>
<feature type="region of interest" description="Disordered" evidence="2">
    <location>
        <begin position="41"/>
        <end position="133"/>
    </location>
</feature>
<dbReference type="PROSITE" id="PS50048">
    <property type="entry name" value="ZN2_CY6_FUNGAL_2"/>
    <property type="match status" value="1"/>
</dbReference>
<evidence type="ECO:0000313" key="5">
    <source>
        <dbReference type="Proteomes" id="UP000813385"/>
    </source>
</evidence>
<feature type="domain" description="Zn(2)-C6 fungal-type" evidence="3">
    <location>
        <begin position="7"/>
        <end position="36"/>
    </location>
</feature>
<protein>
    <recommendedName>
        <fullName evidence="3">Zn(2)-C6 fungal-type domain-containing protein</fullName>
    </recommendedName>
</protein>
<keyword evidence="1" id="KW-0539">Nucleus</keyword>
<gene>
    <name evidence="4" type="ORF">B0T11DRAFT_117998</name>
</gene>
<dbReference type="Pfam" id="PF00172">
    <property type="entry name" value="Zn_clus"/>
    <property type="match status" value="1"/>
</dbReference>
<reference evidence="4" key="1">
    <citation type="journal article" date="2021" name="Nat. Commun.">
        <title>Genetic determinants of endophytism in the Arabidopsis root mycobiome.</title>
        <authorList>
            <person name="Mesny F."/>
            <person name="Miyauchi S."/>
            <person name="Thiergart T."/>
            <person name="Pickel B."/>
            <person name="Atanasova L."/>
            <person name="Karlsson M."/>
            <person name="Huettel B."/>
            <person name="Barry K.W."/>
            <person name="Haridas S."/>
            <person name="Chen C."/>
            <person name="Bauer D."/>
            <person name="Andreopoulos W."/>
            <person name="Pangilinan J."/>
            <person name="LaButti K."/>
            <person name="Riley R."/>
            <person name="Lipzen A."/>
            <person name="Clum A."/>
            <person name="Drula E."/>
            <person name="Henrissat B."/>
            <person name="Kohler A."/>
            <person name="Grigoriev I.V."/>
            <person name="Martin F.M."/>
            <person name="Hacquard S."/>
        </authorList>
    </citation>
    <scope>NUCLEOTIDE SEQUENCE</scope>
    <source>
        <strain evidence="4">MPI-CAGE-AT-0016</strain>
    </source>
</reference>
<dbReference type="PANTHER" id="PTHR31668">
    <property type="entry name" value="GLUCOSE TRANSPORT TRANSCRIPTION REGULATOR RGT1-RELATED-RELATED"/>
    <property type="match status" value="1"/>
</dbReference>
<feature type="compositionally biased region" description="Low complexity" evidence="2">
    <location>
        <begin position="59"/>
        <end position="71"/>
    </location>
</feature>
<accession>A0A8K0X1C5</accession>
<dbReference type="InterPro" id="IPR050797">
    <property type="entry name" value="Carb_Metab_Trans_Reg"/>
</dbReference>
<evidence type="ECO:0000313" key="4">
    <source>
        <dbReference type="EMBL" id="KAH7353468.1"/>
    </source>
</evidence>
<dbReference type="InterPro" id="IPR036864">
    <property type="entry name" value="Zn2-C6_fun-type_DNA-bd_sf"/>
</dbReference>
<keyword evidence="5" id="KW-1185">Reference proteome</keyword>
<proteinExistence type="predicted"/>
<dbReference type="GO" id="GO:0008270">
    <property type="term" value="F:zinc ion binding"/>
    <property type="evidence" value="ECO:0007669"/>
    <property type="project" value="InterPro"/>
</dbReference>
<dbReference type="Proteomes" id="UP000813385">
    <property type="component" value="Unassembled WGS sequence"/>
</dbReference>
<dbReference type="AlphaFoldDB" id="A0A8K0X1C5"/>
<dbReference type="OrthoDB" id="2283488at2759"/>
<dbReference type="Gene3D" id="4.10.240.10">
    <property type="entry name" value="Zn(2)-C6 fungal-type DNA-binding domain"/>
    <property type="match status" value="1"/>
</dbReference>
<dbReference type="InterPro" id="IPR001138">
    <property type="entry name" value="Zn2Cys6_DnaBD"/>
</dbReference>
<evidence type="ECO:0000259" key="3">
    <source>
        <dbReference type="PROSITE" id="PS50048"/>
    </source>
</evidence>
<feature type="compositionally biased region" description="Polar residues" evidence="2">
    <location>
        <begin position="72"/>
        <end position="81"/>
    </location>
</feature>
<dbReference type="EMBL" id="JAGPXD010000005">
    <property type="protein sequence ID" value="KAH7353468.1"/>
    <property type="molecule type" value="Genomic_DNA"/>
</dbReference>
<sequence>MPLFARACDECKRRKVRCDAANPCANCRIAGLACEFQIQPRRRGRKPRATLGADSVRHAATSPEAAPTTPAVNWTTPSPSFLDQHHHHTQTATVLSPSHLSPPNIQHAPTISTLSASPRGTLPPLGGYSNGSLHTQPGAAARIRHSLVLEVGNILLRPSAPSDLDTTADLDHLLDPVLSIMHKSIDLFVQYIFPNTPIAHEPSLRKAVSDLSSTDESSPLPTMRGFTLVTALCAFITSVVPDGPFTSSTRPGLRAVSLTWPFYHASRAMLRLYEELDLESPVASSYTSRIWQSSALQNVTGKNGVAWHVSGEVTVMALRTRLYDEETLVPLVGSSALEAQLLRASFWLIYLTDRTATAFEGRPSVMSDILSHGLLTLREQGPCPEQLLDPTNPFNSRATEDSLIQGFHLKTRLWATVADFIHRLKSFANRKGPSPNLAGILDDDEDWAELVRVHRTFLGVLDDLPHCLRSPNSHGTDDATASYQAQSFWALRNNILSVYHCMRLVILHECMQQGIPEVLGLENKAESLAVRQLEIVQDFLLEMHLVPFMCLKVQGEAAIQRIRRVGAILLEMVNHAINGTLRKRATSQFNQILDILTSLDSKATATELGAGIVTDQNSAVVE</sequence>
<comment type="caution">
    <text evidence="4">The sequence shown here is derived from an EMBL/GenBank/DDBJ whole genome shotgun (WGS) entry which is preliminary data.</text>
</comment>
<dbReference type="SMART" id="SM00066">
    <property type="entry name" value="GAL4"/>
    <property type="match status" value="1"/>
</dbReference>
<evidence type="ECO:0000256" key="2">
    <source>
        <dbReference type="SAM" id="MobiDB-lite"/>
    </source>
</evidence>
<dbReference type="PROSITE" id="PS00463">
    <property type="entry name" value="ZN2_CY6_FUNGAL_1"/>
    <property type="match status" value="1"/>
</dbReference>
<dbReference type="CDD" id="cd00067">
    <property type="entry name" value="GAL4"/>
    <property type="match status" value="1"/>
</dbReference>
<evidence type="ECO:0000256" key="1">
    <source>
        <dbReference type="ARBA" id="ARBA00023242"/>
    </source>
</evidence>
<name>A0A8K0X1C5_9PEZI</name>